<dbReference type="Proteomes" id="UP000091857">
    <property type="component" value="Chromosome 13"/>
</dbReference>
<keyword evidence="2" id="KW-1185">Reference proteome</keyword>
<protein>
    <submittedName>
        <fullName evidence="1">Uncharacterized protein</fullName>
    </submittedName>
</protein>
<gene>
    <name evidence="1" type="ORF">MANES_13G044800v8</name>
</gene>
<reference evidence="2" key="1">
    <citation type="journal article" date="2016" name="Nat. Biotechnol.">
        <title>Sequencing wild and cultivated cassava and related species reveals extensive interspecific hybridization and genetic diversity.</title>
        <authorList>
            <person name="Bredeson J.V."/>
            <person name="Lyons J.B."/>
            <person name="Prochnik S.E."/>
            <person name="Wu G.A."/>
            <person name="Ha C.M."/>
            <person name="Edsinger-Gonzales E."/>
            <person name="Grimwood J."/>
            <person name="Schmutz J."/>
            <person name="Rabbi I.Y."/>
            <person name="Egesi C."/>
            <person name="Nauluvula P."/>
            <person name="Lebot V."/>
            <person name="Ndunguru J."/>
            <person name="Mkamilo G."/>
            <person name="Bart R.S."/>
            <person name="Setter T.L."/>
            <person name="Gleadow R.M."/>
            <person name="Kulakow P."/>
            <person name="Ferguson M.E."/>
            <person name="Rounsley S."/>
            <person name="Rokhsar D.S."/>
        </authorList>
    </citation>
    <scope>NUCLEOTIDE SEQUENCE [LARGE SCALE GENOMIC DNA]</scope>
    <source>
        <strain evidence="2">cv. AM560-2</strain>
    </source>
</reference>
<comment type="caution">
    <text evidence="1">The sequence shown here is derived from an EMBL/GenBank/DDBJ whole genome shotgun (WGS) entry which is preliminary data.</text>
</comment>
<accession>A0ACB7GJ93</accession>
<proteinExistence type="predicted"/>
<name>A0ACB7GJ93_MANES</name>
<evidence type="ECO:0000313" key="2">
    <source>
        <dbReference type="Proteomes" id="UP000091857"/>
    </source>
</evidence>
<organism evidence="1 2">
    <name type="scientific">Manihot esculenta</name>
    <name type="common">Cassava</name>
    <name type="synonym">Jatropha manihot</name>
    <dbReference type="NCBI Taxonomy" id="3983"/>
    <lineage>
        <taxon>Eukaryota</taxon>
        <taxon>Viridiplantae</taxon>
        <taxon>Streptophyta</taxon>
        <taxon>Embryophyta</taxon>
        <taxon>Tracheophyta</taxon>
        <taxon>Spermatophyta</taxon>
        <taxon>Magnoliopsida</taxon>
        <taxon>eudicotyledons</taxon>
        <taxon>Gunneridae</taxon>
        <taxon>Pentapetalae</taxon>
        <taxon>rosids</taxon>
        <taxon>fabids</taxon>
        <taxon>Malpighiales</taxon>
        <taxon>Euphorbiaceae</taxon>
        <taxon>Crotonoideae</taxon>
        <taxon>Manihoteae</taxon>
        <taxon>Manihot</taxon>
    </lineage>
</organism>
<sequence length="606" mass="68387">MVKKSKKSKSKRIPLRQKYKVLRKVRQHHKKKAKEAKKLGLNKKRKVEKDPGIPNDWPFKEQELKALEARRARVIEEMEQKKAARKERSKKRKLGLLEDDDISKFGDLASAKEQKFEERSSNDDFGGTAKNRDNSDRAFYKELVKVIEESDVILEVLDARDPLGTRCVDMEKMVMKSGHDKRLVLLLNKIDLVPREAVEKWLKYLREELPAVAFKCSTQEQRSNLGWKSSSKRAKTSNLLQTSDCLGAETLIKLLKNYSRSHDIKKSITVGVIGLPNVGKSSLINSLKRCHVVNVGATPGLTRSMQEVQLDKNVKLLDCPGVVLLKSGENDASIALRNCKRIEKLDDPVSPVKEILKLCPDRLLVTLYKIPSFESVDDFLQKVATVRGRLKKGGVVDVEAAARMVLHDWNEGKIPYYTMPPARNQDEPLEAKIVSELGKEFNVDEVYSGESSFIGSLKSVNDFNPVEVPPSCPVNFDESMIEGDVETKTSARGDENPDHASDGEDQPMSSEEEDANKNNAKTATSRQNEKLYAVEGMLNTKMKRAEKKRKKKAAKVDAMDDDYDFKVDYIKKKGSTMDVEDESGNKDDDNQIIGEVPMSGVKFDDE</sequence>
<evidence type="ECO:0000313" key="1">
    <source>
        <dbReference type="EMBL" id="KAG8640315.1"/>
    </source>
</evidence>
<dbReference type="EMBL" id="CM004399">
    <property type="protein sequence ID" value="KAG8640315.1"/>
    <property type="molecule type" value="Genomic_DNA"/>
</dbReference>